<evidence type="ECO:0000256" key="1">
    <source>
        <dbReference type="ARBA" id="ARBA00022679"/>
    </source>
</evidence>
<dbReference type="InterPro" id="IPR050832">
    <property type="entry name" value="Bact_Acetyltransf"/>
</dbReference>
<dbReference type="GO" id="GO:0016747">
    <property type="term" value="F:acyltransferase activity, transferring groups other than amino-acyl groups"/>
    <property type="evidence" value="ECO:0007669"/>
    <property type="project" value="InterPro"/>
</dbReference>
<dbReference type="InterPro" id="IPR000182">
    <property type="entry name" value="GNAT_dom"/>
</dbReference>
<organism evidence="4 5">
    <name type="scientific">Caenispirillum bisanense</name>
    <dbReference type="NCBI Taxonomy" id="414052"/>
    <lineage>
        <taxon>Bacteria</taxon>
        <taxon>Pseudomonadati</taxon>
        <taxon>Pseudomonadota</taxon>
        <taxon>Alphaproteobacteria</taxon>
        <taxon>Rhodospirillales</taxon>
        <taxon>Novispirillaceae</taxon>
        <taxon>Caenispirillum</taxon>
    </lineage>
</organism>
<dbReference type="Pfam" id="PF13508">
    <property type="entry name" value="Acetyltransf_7"/>
    <property type="match status" value="1"/>
</dbReference>
<evidence type="ECO:0000313" key="4">
    <source>
        <dbReference type="EMBL" id="SOD91131.1"/>
    </source>
</evidence>
<keyword evidence="1 4" id="KW-0808">Transferase</keyword>
<evidence type="ECO:0000256" key="2">
    <source>
        <dbReference type="ARBA" id="ARBA00023315"/>
    </source>
</evidence>
<gene>
    <name evidence="4" type="ORF">SAMN05421508_101824</name>
</gene>
<dbReference type="PANTHER" id="PTHR43877:SF2">
    <property type="entry name" value="AMINOALKYLPHOSPHONATE N-ACETYLTRANSFERASE-RELATED"/>
    <property type="match status" value="1"/>
</dbReference>
<evidence type="ECO:0000259" key="3">
    <source>
        <dbReference type="PROSITE" id="PS51186"/>
    </source>
</evidence>
<dbReference type="Gene3D" id="3.40.630.30">
    <property type="match status" value="1"/>
</dbReference>
<dbReference type="SUPFAM" id="SSF55729">
    <property type="entry name" value="Acyl-CoA N-acyltransferases (Nat)"/>
    <property type="match status" value="1"/>
</dbReference>
<proteinExistence type="predicted"/>
<dbReference type="NCBIfam" id="NF040501">
    <property type="entry name" value="resist_ArsN2"/>
    <property type="match status" value="1"/>
</dbReference>
<feature type="domain" description="N-acetyltransferase" evidence="3">
    <location>
        <begin position="1"/>
        <end position="144"/>
    </location>
</feature>
<dbReference type="RefSeq" id="WP_097277792.1">
    <property type="nucleotide sequence ID" value="NZ_OCNJ01000001.1"/>
</dbReference>
<evidence type="ECO:0000313" key="5">
    <source>
        <dbReference type="Proteomes" id="UP000219621"/>
    </source>
</evidence>
<dbReference type="PROSITE" id="PS51186">
    <property type="entry name" value="GNAT"/>
    <property type="match status" value="1"/>
</dbReference>
<name>A0A286G6F7_9PROT</name>
<dbReference type="PANTHER" id="PTHR43877">
    <property type="entry name" value="AMINOALKYLPHOSPHONATE N-ACETYLTRANSFERASE-RELATED-RELATED"/>
    <property type="match status" value="1"/>
</dbReference>
<keyword evidence="5" id="KW-1185">Reference proteome</keyword>
<protein>
    <submittedName>
        <fullName evidence="4">Amino-acid N-acetyltransferase</fullName>
    </submittedName>
</protein>
<accession>A0A286G6F7</accession>
<dbReference type="AlphaFoldDB" id="A0A286G6F7"/>
<dbReference type="InterPro" id="IPR016181">
    <property type="entry name" value="Acyl_CoA_acyltransferase"/>
</dbReference>
<dbReference type="OrthoDB" id="5197788at2"/>
<reference evidence="4 5" key="1">
    <citation type="submission" date="2017-09" db="EMBL/GenBank/DDBJ databases">
        <authorList>
            <person name="Ehlers B."/>
            <person name="Leendertz F.H."/>
        </authorList>
    </citation>
    <scope>NUCLEOTIDE SEQUENCE [LARGE SCALE GENOMIC DNA]</scope>
    <source>
        <strain evidence="4 5">USBA 140</strain>
    </source>
</reference>
<dbReference type="EMBL" id="OCNJ01000001">
    <property type="protein sequence ID" value="SOD91131.1"/>
    <property type="molecule type" value="Genomic_DNA"/>
</dbReference>
<keyword evidence="2" id="KW-0012">Acyltransferase</keyword>
<sequence length="150" mass="15113">MPITEAGPADLTAVTALLTAAGLPADDIAAAGVRLWVSRGADGTVDGCAGLERCGTAGLLRSVAVAPHRRGGGLGGRLVATVETAAQASGLSRLYLLTTGDAALFLHHGYAPCERAAAPEGIRATRQFSGLCPAAARLLWKPLTVATVQS</sequence>
<dbReference type="Proteomes" id="UP000219621">
    <property type="component" value="Unassembled WGS sequence"/>
</dbReference>